<organism evidence="3 4">
    <name type="scientific">Novosphingobium fuchskuhlense</name>
    <dbReference type="NCBI Taxonomy" id="1117702"/>
    <lineage>
        <taxon>Bacteria</taxon>
        <taxon>Pseudomonadati</taxon>
        <taxon>Pseudomonadota</taxon>
        <taxon>Alphaproteobacteria</taxon>
        <taxon>Sphingomonadales</taxon>
        <taxon>Sphingomonadaceae</taxon>
        <taxon>Novosphingobium</taxon>
    </lineage>
</organism>
<proteinExistence type="predicted"/>
<evidence type="ECO:0000256" key="2">
    <source>
        <dbReference type="SAM" id="SignalP"/>
    </source>
</evidence>
<evidence type="ECO:0000256" key="1">
    <source>
        <dbReference type="SAM" id="MobiDB-lite"/>
    </source>
</evidence>
<evidence type="ECO:0000313" key="3">
    <source>
        <dbReference type="EMBL" id="KUR70158.1"/>
    </source>
</evidence>
<sequence length="275" mass="28520">MSTLGATLAKQGRAAALGMAAFAFVFTSSKAQAAECPDASTVSAARLIEFKTMLMVVGLRCKSVGVMMADHNDEMANLRSTMFEEANRRLRRYIAESDRITPVAVAPAPPVEPEPEAAPPPPRARAVAGPRGKAGGRMASKGRGRVVARGGAARGGAARGGAARGGAARGGLAKGPARPPAAGPAKARAGLAKAAPAAAKPAPRSKREDPYEMYLTRVGTLYGMGDNSLGTCRNFDELVVYLSDPTTPNRALTDAAERIVPTTVLEKQRNCVARP</sequence>
<comment type="caution">
    <text evidence="3">The sequence shown here is derived from an EMBL/GenBank/DDBJ whole genome shotgun (WGS) entry which is preliminary data.</text>
</comment>
<accession>A0A124JTG3</accession>
<gene>
    <name evidence="3" type="ORF">AQZ52_14945</name>
</gene>
<dbReference type="AlphaFoldDB" id="A0A124JTG3"/>
<feature type="chain" id="PRO_5007174788" evidence="2">
    <location>
        <begin position="34"/>
        <end position="275"/>
    </location>
</feature>
<name>A0A124JTG3_9SPHN</name>
<keyword evidence="2" id="KW-0732">Signal</keyword>
<feature type="compositionally biased region" description="Gly residues" evidence="1">
    <location>
        <begin position="152"/>
        <end position="173"/>
    </location>
</feature>
<dbReference type="EMBL" id="LLZS01000009">
    <property type="protein sequence ID" value="KUR70158.1"/>
    <property type="molecule type" value="Genomic_DNA"/>
</dbReference>
<feature type="compositionally biased region" description="Low complexity" evidence="1">
    <location>
        <begin position="124"/>
        <end position="139"/>
    </location>
</feature>
<feature type="compositionally biased region" description="Pro residues" evidence="1">
    <location>
        <begin position="107"/>
        <end position="123"/>
    </location>
</feature>
<keyword evidence="4" id="KW-1185">Reference proteome</keyword>
<dbReference type="RefSeq" id="WP_067912707.1">
    <property type="nucleotide sequence ID" value="NZ_KQ954246.1"/>
</dbReference>
<dbReference type="Proteomes" id="UP000058012">
    <property type="component" value="Unassembled WGS sequence"/>
</dbReference>
<protein>
    <submittedName>
        <fullName evidence="3">Uncharacterized protein</fullName>
    </submittedName>
</protein>
<dbReference type="OrthoDB" id="7507616at2"/>
<feature type="signal peptide" evidence="2">
    <location>
        <begin position="1"/>
        <end position="33"/>
    </location>
</feature>
<reference evidence="3 4" key="1">
    <citation type="submission" date="2015-10" db="EMBL/GenBank/DDBJ databases">
        <title>Draft genome sequence of Novosphingobium fuchskuhlense DSM 25065 isolated from a surface water sample of the southwest basin of Lake Grosse Fuchskuhle.</title>
        <authorList>
            <person name="Ruckert C."/>
            <person name="Winkler A."/>
            <person name="Glaeser J."/>
            <person name="Grossart H.-P."/>
            <person name="Kalinowski J."/>
            <person name="Glaeser S."/>
        </authorList>
    </citation>
    <scope>NUCLEOTIDE SEQUENCE [LARGE SCALE GENOMIC DNA]</scope>
    <source>
        <strain evidence="3 4">FNE08-7</strain>
    </source>
</reference>
<evidence type="ECO:0000313" key="4">
    <source>
        <dbReference type="Proteomes" id="UP000058012"/>
    </source>
</evidence>
<feature type="region of interest" description="Disordered" evidence="1">
    <location>
        <begin position="106"/>
        <end position="187"/>
    </location>
</feature>